<keyword evidence="5" id="KW-1185">Reference proteome</keyword>
<dbReference type="EMBL" id="JBHSIU010000130">
    <property type="protein sequence ID" value="MFC5007776.1"/>
    <property type="molecule type" value="Genomic_DNA"/>
</dbReference>
<gene>
    <name evidence="4" type="ORF">ACFPIJ_59460</name>
</gene>
<dbReference type="RefSeq" id="WP_380128419.1">
    <property type="nucleotide sequence ID" value="NZ_JBHSIU010000130.1"/>
</dbReference>
<evidence type="ECO:0000313" key="4">
    <source>
        <dbReference type="EMBL" id="MFC5007776.1"/>
    </source>
</evidence>
<comment type="caution">
    <text evidence="4">The sequence shown here is derived from an EMBL/GenBank/DDBJ whole genome shotgun (WGS) entry which is preliminary data.</text>
</comment>
<dbReference type="PRINTS" id="PR00040">
    <property type="entry name" value="HTHMERR"/>
</dbReference>
<accession>A0ABV9WJK3</accession>
<feature type="coiled-coil region" evidence="2">
    <location>
        <begin position="72"/>
        <end position="99"/>
    </location>
</feature>
<name>A0ABV9WJK3_9ACTN</name>
<dbReference type="PANTHER" id="PTHR30204:SF93">
    <property type="entry name" value="HTH MERR-TYPE DOMAIN-CONTAINING PROTEIN"/>
    <property type="match status" value="1"/>
</dbReference>
<evidence type="ECO:0000256" key="1">
    <source>
        <dbReference type="ARBA" id="ARBA00023125"/>
    </source>
</evidence>
<protein>
    <submittedName>
        <fullName evidence="4">MerR family transcriptional regulator</fullName>
    </submittedName>
</protein>
<dbReference type="InterPro" id="IPR047057">
    <property type="entry name" value="MerR_fam"/>
</dbReference>
<dbReference type="Pfam" id="PF13411">
    <property type="entry name" value="MerR_1"/>
    <property type="match status" value="1"/>
</dbReference>
<dbReference type="InterPro" id="IPR000551">
    <property type="entry name" value="MerR-type_HTH_dom"/>
</dbReference>
<dbReference type="Gene3D" id="1.10.1660.10">
    <property type="match status" value="1"/>
</dbReference>
<dbReference type="SUPFAM" id="SSF46955">
    <property type="entry name" value="Putative DNA-binding domain"/>
    <property type="match status" value="1"/>
</dbReference>
<dbReference type="PANTHER" id="PTHR30204">
    <property type="entry name" value="REDOX-CYCLING DRUG-SENSING TRANSCRIPTIONAL ACTIVATOR SOXR"/>
    <property type="match status" value="1"/>
</dbReference>
<feature type="domain" description="HTH merR-type" evidence="3">
    <location>
        <begin position="1"/>
        <end position="69"/>
    </location>
</feature>
<dbReference type="SMART" id="SM00422">
    <property type="entry name" value="HTH_MERR"/>
    <property type="match status" value="1"/>
</dbReference>
<reference evidence="5" key="1">
    <citation type="journal article" date="2019" name="Int. J. Syst. Evol. Microbiol.">
        <title>The Global Catalogue of Microorganisms (GCM) 10K type strain sequencing project: providing services to taxonomists for standard genome sequencing and annotation.</title>
        <authorList>
            <consortium name="The Broad Institute Genomics Platform"/>
            <consortium name="The Broad Institute Genome Sequencing Center for Infectious Disease"/>
            <person name="Wu L."/>
            <person name="Ma J."/>
        </authorList>
    </citation>
    <scope>NUCLEOTIDE SEQUENCE [LARGE SCALE GENOMIC DNA]</scope>
    <source>
        <strain evidence="5">CGMCC 4.7152</strain>
    </source>
</reference>
<dbReference type="Proteomes" id="UP001595912">
    <property type="component" value="Unassembled WGS sequence"/>
</dbReference>
<evidence type="ECO:0000259" key="3">
    <source>
        <dbReference type="PROSITE" id="PS50937"/>
    </source>
</evidence>
<organism evidence="4 5">
    <name type="scientific">Dactylosporangium cerinum</name>
    <dbReference type="NCBI Taxonomy" id="1434730"/>
    <lineage>
        <taxon>Bacteria</taxon>
        <taxon>Bacillati</taxon>
        <taxon>Actinomycetota</taxon>
        <taxon>Actinomycetes</taxon>
        <taxon>Micromonosporales</taxon>
        <taxon>Micromonosporaceae</taxon>
        <taxon>Dactylosporangium</taxon>
    </lineage>
</organism>
<keyword evidence="1" id="KW-0238">DNA-binding</keyword>
<proteinExistence type="predicted"/>
<evidence type="ECO:0000313" key="5">
    <source>
        <dbReference type="Proteomes" id="UP001595912"/>
    </source>
</evidence>
<dbReference type="InterPro" id="IPR009061">
    <property type="entry name" value="DNA-bd_dom_put_sf"/>
</dbReference>
<keyword evidence="2" id="KW-0175">Coiled coil</keyword>
<sequence>MRIGELAALVGVSTRTVRHYHHLGLLPEPARRVNGYREYRLRDAVALARVRRLAELGLSLDEIRDVLADDQGRELREVLEDLDADLARQQAAIAARRERLAGLLAGPDLHPDSTVSPDLAAVLRDLPTGDSPFGALDRELLTLVDTGADGAARAGFAELLRPLTEPAAVARGRALYARLDDLADAEPADPRVAGLAEDLAAHLPEGMAAAMTGAGNEHWIDTMAGEMSAAQAEVFRRLVDVLRERS</sequence>
<dbReference type="PROSITE" id="PS50937">
    <property type="entry name" value="HTH_MERR_2"/>
    <property type="match status" value="1"/>
</dbReference>
<evidence type="ECO:0000256" key="2">
    <source>
        <dbReference type="SAM" id="Coils"/>
    </source>
</evidence>
<dbReference type="CDD" id="cd00592">
    <property type="entry name" value="HTH_MerR-like"/>
    <property type="match status" value="1"/>
</dbReference>